<dbReference type="InterPro" id="IPR041657">
    <property type="entry name" value="HTH_17"/>
</dbReference>
<dbReference type="RefSeq" id="WP_114371113.1">
    <property type="nucleotide sequence ID" value="NZ_QPEX01000042.1"/>
</dbReference>
<keyword evidence="2" id="KW-0238">DNA-binding</keyword>
<evidence type="ECO:0000313" key="2">
    <source>
        <dbReference type="EMBL" id="RCS42310.1"/>
    </source>
</evidence>
<comment type="caution">
    <text evidence="2">The sequence shown here is derived from an EMBL/GenBank/DDBJ whole genome shotgun (WGS) entry which is preliminary data.</text>
</comment>
<sequence length="74" mass="8337">MTRQESISQPIPMTEPQWHSLTDAASIVGVTRQTLGKYVQTGQLQAAKQPNGKWRVNQKAIEEFSAWYFGQGET</sequence>
<feature type="domain" description="Helix-turn-helix" evidence="1">
    <location>
        <begin position="21"/>
        <end position="64"/>
    </location>
</feature>
<dbReference type="InterPro" id="IPR009061">
    <property type="entry name" value="DNA-bd_dom_put_sf"/>
</dbReference>
<dbReference type="AlphaFoldDB" id="A0A368KM81"/>
<protein>
    <submittedName>
        <fullName evidence="2">DNA-binding protein</fullName>
    </submittedName>
</protein>
<dbReference type="Gene3D" id="1.10.1660.10">
    <property type="match status" value="1"/>
</dbReference>
<accession>A0A368KM81</accession>
<organism evidence="2 3">
    <name type="scientific">Bremerella cremea</name>
    <dbReference type="NCBI Taxonomy" id="1031537"/>
    <lineage>
        <taxon>Bacteria</taxon>
        <taxon>Pseudomonadati</taxon>
        <taxon>Planctomycetota</taxon>
        <taxon>Planctomycetia</taxon>
        <taxon>Pirellulales</taxon>
        <taxon>Pirellulaceae</taxon>
        <taxon>Bremerella</taxon>
    </lineage>
</organism>
<dbReference type="Pfam" id="PF12728">
    <property type="entry name" value="HTH_17"/>
    <property type="match status" value="1"/>
</dbReference>
<dbReference type="GO" id="GO:0003677">
    <property type="term" value="F:DNA binding"/>
    <property type="evidence" value="ECO:0007669"/>
    <property type="project" value="UniProtKB-KW"/>
</dbReference>
<reference evidence="2 3" key="1">
    <citation type="submission" date="2018-07" db="EMBL/GenBank/DDBJ databases">
        <title>Comparative genomes isolates from brazilian mangrove.</title>
        <authorList>
            <person name="De Araujo J.E."/>
            <person name="Taketani R.G."/>
            <person name="Silva M.C.P."/>
            <person name="Lourenco M.V."/>
            <person name="Oliveira V.M."/>
            <person name="Andreote F.D."/>
        </authorList>
    </citation>
    <scope>NUCLEOTIDE SEQUENCE [LARGE SCALE GENOMIC DNA]</scope>
    <source>
        <strain evidence="2 3">HEX PRIS-MGV</strain>
    </source>
</reference>
<name>A0A368KM81_9BACT</name>
<evidence type="ECO:0000259" key="1">
    <source>
        <dbReference type="Pfam" id="PF12728"/>
    </source>
</evidence>
<dbReference type="SUPFAM" id="SSF46955">
    <property type="entry name" value="Putative DNA-binding domain"/>
    <property type="match status" value="1"/>
</dbReference>
<dbReference type="Proteomes" id="UP000253562">
    <property type="component" value="Unassembled WGS sequence"/>
</dbReference>
<evidence type="ECO:0000313" key="3">
    <source>
        <dbReference type="Proteomes" id="UP000253562"/>
    </source>
</evidence>
<gene>
    <name evidence="2" type="ORF">DTL42_19420</name>
</gene>
<dbReference type="EMBL" id="QPEX01000042">
    <property type="protein sequence ID" value="RCS42310.1"/>
    <property type="molecule type" value="Genomic_DNA"/>
</dbReference>
<proteinExistence type="predicted"/>